<dbReference type="PATRIC" id="fig|1122985.7.peg.1044"/>
<dbReference type="AlphaFoldDB" id="A0A069QJ90"/>
<dbReference type="Proteomes" id="UP000027442">
    <property type="component" value="Unassembled WGS sequence"/>
</dbReference>
<dbReference type="EMBL" id="JNGW01000037">
    <property type="protein sequence ID" value="KDR52918.1"/>
    <property type="molecule type" value="Genomic_DNA"/>
</dbReference>
<organism evidence="1 2">
    <name type="scientific">Hoylesella loescheii DSM 19665 = JCM 12249 = ATCC 15930</name>
    <dbReference type="NCBI Taxonomy" id="1122985"/>
    <lineage>
        <taxon>Bacteria</taxon>
        <taxon>Pseudomonadati</taxon>
        <taxon>Bacteroidota</taxon>
        <taxon>Bacteroidia</taxon>
        <taxon>Bacteroidales</taxon>
        <taxon>Prevotellaceae</taxon>
        <taxon>Hoylesella</taxon>
    </lineage>
</organism>
<gene>
    <name evidence="1" type="ORF">HMPREF1991_01008</name>
</gene>
<dbReference type="RefSeq" id="WP_018966818.1">
    <property type="nucleotide sequence ID" value="NZ_KB899212.1"/>
</dbReference>
<comment type="caution">
    <text evidence="1">The sequence shown here is derived from an EMBL/GenBank/DDBJ whole genome shotgun (WGS) entry which is preliminary data.</text>
</comment>
<name>A0A069QJ90_HOYLO</name>
<dbReference type="eggNOG" id="COG0222">
    <property type="taxonomic scope" value="Bacteria"/>
</dbReference>
<protein>
    <submittedName>
        <fullName evidence="1">Uncharacterized protein</fullName>
    </submittedName>
</protein>
<evidence type="ECO:0000313" key="2">
    <source>
        <dbReference type="Proteomes" id="UP000027442"/>
    </source>
</evidence>
<proteinExistence type="predicted"/>
<sequence length="1266" mass="143925">MTTGNKVYVLPNFRRGLGHYANETDSLKGNEKGGVLRSTLNVSTKLSTELPNNGGRGERMISRSFFIAGPEQVKAIDEKAICQVVPADGSAGVSFTNMPYVEFYEEDIPWRYTPVKDNEGRLRPWMVLLACKEGEYKLEKNQESNSILVLTPQNDAHYGELFPRLGEQHLYAHVQVTTNVDSEIEQFLEKHPEAGVSRILCHRALERKTQYHLFLVPAFETGRLAVLAPQALSGGGEKAKCSMQTASWRQSLEEAKGCEEALKYPVYYHWAFSTGEETFLGYAHRMNPLSDECFRKMHPTLKLDINSTGLEAGKGEDLKPIDMPVALKMLNFDERSLQKESYEMSRELKELLDLNPVLLENEKGEINMEEDPWVTPPIYGARHTLAQRTAATPWTTNLAVNDINLAFRNRAAAGLGAQVVKDYQEEFVTRAWGMVEQINKLNQRVREIYQMSKMNDASARKINELRTFNLTDNLSGIQSNAAVKLINKVSQGKMSANTMAKNLTKGSVSPMNSVLEQYLVGQGVSLSDALRLTSVGTWNDYKLKIINSLAIVRMIRSIHKSDFDRYVIPKHNKFFDFYPEFNALRGVFGIKTNGFIIDPEKGTYFTPVWKDGEKKGGGVRVDPLFFYGLEPRKVPTPCSYATNTDYHEIYTWLRRIGDRKKIRKRTYLVDTIENEIYAAWGALREYTDPLSQVGYPTSGFLYDLAMPYKLVTVNAGGESKHGVILPDDVYSNVFGDKGDDFQNGFKVAYYTPERKLRYFVVAPFSVVMGTSPSFVLTKAQYSTETGTKTLSGEWKFKYENKTFKQTEGDNSLALLTGEKRFNVIESAINVLSEYDDQCFVIKKGRKESYSGSNGSFKLKVDSKYYTLSMEIDNDTLFFYPYDEEANPSLPKAAVIEKKKLEIYPSLLRQLLEKLRDGIVHLENNSFVPSTIEWSSPAGLPTISAFELAGGNEELRKIGNFVSAFNDMLRKANAAIRSELKFEQQPSITTPQQPTEEKKLVDATEMNLNKLQNILRHYGKRGVKIDVVEAFFNQRITNRYPVMPYPEFPDPTSFYLREFSDKFFLPSSGEIAKNSICCFASNPAFEEAFLAGMNTEMGRELLWREYPTDERGSYFLKFWDQPLLPDDFGDTYYDVKRIDQWSDSLGRNHSKGKGEMLVFAVRADLMQVYPQTDIYMVPLSNGKPNFNSTPIKPDMCLWLTDELYIVGFQNMTKGQANNNMLVFAEKESSQRFYFMPMQKGRDENSNGFTIARSQNKEAWGIAVRELP</sequence>
<dbReference type="HOGENOM" id="CLU_010262_0_0_10"/>
<evidence type="ECO:0000313" key="1">
    <source>
        <dbReference type="EMBL" id="KDR52918.1"/>
    </source>
</evidence>
<reference evidence="1 2" key="1">
    <citation type="submission" date="2013-08" db="EMBL/GenBank/DDBJ databases">
        <authorList>
            <person name="Weinstock G."/>
            <person name="Sodergren E."/>
            <person name="Wylie T."/>
            <person name="Fulton L."/>
            <person name="Fulton R."/>
            <person name="Fronick C."/>
            <person name="O'Laughlin M."/>
            <person name="Godfrey J."/>
            <person name="Miner T."/>
            <person name="Herter B."/>
            <person name="Appelbaum E."/>
            <person name="Cordes M."/>
            <person name="Lek S."/>
            <person name="Wollam A."/>
            <person name="Pepin K.H."/>
            <person name="Palsikar V.B."/>
            <person name="Mitreva M."/>
            <person name="Wilson R.K."/>
        </authorList>
    </citation>
    <scope>NUCLEOTIDE SEQUENCE [LARGE SCALE GENOMIC DNA]</scope>
    <source>
        <strain evidence="1 2">ATCC 15930</strain>
    </source>
</reference>
<accession>A0A069QJ90</accession>
<keyword evidence="2" id="KW-1185">Reference proteome</keyword>